<proteinExistence type="predicted"/>
<evidence type="ECO:0000313" key="3">
    <source>
        <dbReference type="Proteomes" id="UP000627838"/>
    </source>
</evidence>
<protein>
    <submittedName>
        <fullName evidence="2">Quercetin dioxygenase-like cupin family protein</fullName>
    </submittedName>
</protein>
<dbReference type="Gene3D" id="2.60.120.10">
    <property type="entry name" value="Jelly Rolls"/>
    <property type="match status" value="1"/>
</dbReference>
<dbReference type="SUPFAM" id="SSF51182">
    <property type="entry name" value="RmlC-like cupins"/>
    <property type="match status" value="1"/>
</dbReference>
<dbReference type="InterPro" id="IPR013096">
    <property type="entry name" value="Cupin_2"/>
</dbReference>
<accession>A0ABR9JTM9</accession>
<comment type="caution">
    <text evidence="2">The sequence shown here is derived from an EMBL/GenBank/DDBJ whole genome shotgun (WGS) entry which is preliminary data.</text>
</comment>
<dbReference type="RefSeq" id="WP_192760237.1">
    <property type="nucleotide sequence ID" value="NZ_JADBDZ010000001.1"/>
</dbReference>
<dbReference type="InterPro" id="IPR011051">
    <property type="entry name" value="RmlC_Cupin_sf"/>
</dbReference>
<sequence>MSDDFPRRAFRLYEDVLPGGAPPVFLPSADRALYPVSGGLTAEYAGGAQSVPAGTGWTGGGELALLPGAEDARVWRWELLPEGRAADGTLRAAPRASSRLLLEHEVALDPGFTWLMRCDRVSFPPGGTAWTHMHQGPGIRVCLEGEITIETEGRTTVSGPGEAWFERGPSPVLAPTTERAATTFIRCFLLPRALLGRSSLRYVLPEDADKPKTQRYHVFSERVLDRG</sequence>
<organism evidence="2 3">
    <name type="scientific">Actinomadura algeriensis</name>
    <dbReference type="NCBI Taxonomy" id="1679523"/>
    <lineage>
        <taxon>Bacteria</taxon>
        <taxon>Bacillati</taxon>
        <taxon>Actinomycetota</taxon>
        <taxon>Actinomycetes</taxon>
        <taxon>Streptosporangiales</taxon>
        <taxon>Thermomonosporaceae</taxon>
        <taxon>Actinomadura</taxon>
    </lineage>
</organism>
<dbReference type="Pfam" id="PF07883">
    <property type="entry name" value="Cupin_2"/>
    <property type="match status" value="1"/>
</dbReference>
<keyword evidence="3" id="KW-1185">Reference proteome</keyword>
<name>A0ABR9JTM9_9ACTN</name>
<dbReference type="EMBL" id="JADBDZ010000001">
    <property type="protein sequence ID" value="MBE1533748.1"/>
    <property type="molecule type" value="Genomic_DNA"/>
</dbReference>
<dbReference type="Proteomes" id="UP000627838">
    <property type="component" value="Unassembled WGS sequence"/>
</dbReference>
<dbReference type="InterPro" id="IPR014710">
    <property type="entry name" value="RmlC-like_jellyroll"/>
</dbReference>
<evidence type="ECO:0000259" key="1">
    <source>
        <dbReference type="Pfam" id="PF07883"/>
    </source>
</evidence>
<evidence type="ECO:0000313" key="2">
    <source>
        <dbReference type="EMBL" id="MBE1533748.1"/>
    </source>
</evidence>
<reference evidence="2 3" key="1">
    <citation type="submission" date="2020-10" db="EMBL/GenBank/DDBJ databases">
        <title>Sequencing the genomes of 1000 actinobacteria strains.</title>
        <authorList>
            <person name="Klenk H.-P."/>
        </authorList>
    </citation>
    <scope>NUCLEOTIDE SEQUENCE [LARGE SCALE GENOMIC DNA]</scope>
    <source>
        <strain evidence="2 3">DSM 46744</strain>
    </source>
</reference>
<gene>
    <name evidence="2" type="ORF">H4W34_003581</name>
</gene>
<feature type="domain" description="Cupin type-2" evidence="1">
    <location>
        <begin position="121"/>
        <end position="165"/>
    </location>
</feature>